<dbReference type="Gramene" id="ORUFI04G06940.1">
    <property type="protein sequence ID" value="ORUFI04G06940.1"/>
    <property type="gene ID" value="ORUFI04G06940"/>
</dbReference>
<dbReference type="SMART" id="SM00025">
    <property type="entry name" value="Pumilio"/>
    <property type="match status" value="3"/>
</dbReference>
<dbReference type="InterPro" id="IPR033133">
    <property type="entry name" value="PUM-HD"/>
</dbReference>
<dbReference type="InterPro" id="IPR011989">
    <property type="entry name" value="ARM-like"/>
</dbReference>
<dbReference type="STRING" id="4529.A0A0E0P6N9"/>
<keyword evidence="2" id="KW-0810">Translation regulation</keyword>
<dbReference type="AlphaFoldDB" id="A0A0E0P6N9"/>
<accession>A0A0E0P6N9</accession>
<dbReference type="GO" id="GO:0005737">
    <property type="term" value="C:cytoplasm"/>
    <property type="evidence" value="ECO:0007669"/>
    <property type="project" value="TreeGrafter"/>
</dbReference>
<dbReference type="PROSITE" id="PS50303">
    <property type="entry name" value="PUM_HD"/>
    <property type="match status" value="1"/>
</dbReference>
<evidence type="ECO:0000313" key="7">
    <source>
        <dbReference type="Proteomes" id="UP000008022"/>
    </source>
</evidence>
<evidence type="ECO:0000256" key="4">
    <source>
        <dbReference type="SAM" id="MobiDB-lite"/>
    </source>
</evidence>
<dbReference type="InterPro" id="IPR016024">
    <property type="entry name" value="ARM-type_fold"/>
</dbReference>
<feature type="repeat" description="Pumilio" evidence="3">
    <location>
        <begin position="268"/>
        <end position="303"/>
    </location>
</feature>
<feature type="domain" description="PUM-HD" evidence="5">
    <location>
        <begin position="247"/>
        <end position="438"/>
    </location>
</feature>
<dbReference type="SUPFAM" id="SSF48371">
    <property type="entry name" value="ARM repeat"/>
    <property type="match status" value="1"/>
</dbReference>
<sequence>MENAAGGRRAQQTQVTEERQKKMKHKAAQEIADGSSTSDTVHGAADGVCFPCGTSTATAHLLQPKHSQPQHEGYNSSYQKVLANADMDRDSNSSTMQTQVPTNTREGPTFTQLLLGDEDFDLPPYVPEAEENNQFYQQTMNENLNMNQLGNNGIETAELEPQEHIMTFASSFGVGSQLLGSQVIEVVDVVGGLTSQWGTQLHGGHLARVISYIRAFHDPEQQILSNLLLVDLKMFLGFLNTLNNMNSEFHFLLEQAKNPENNSMRLINIRGHLCAFSIDPFGSRFIQHKLERATPAELAMVYEEIVPHAHMLAIDVFANYALLGYGPTFYRRELIGKLTGHVVALSLHVYGCRVMQKAFEVSDMDQRIEMANEVGRNLMQCVYDQNGNHVVQKCLQCVPPKYIKLIHASFYWKAMVLSTHPYGCRVIQVDRYICSSFK</sequence>
<reference evidence="6" key="2">
    <citation type="submission" date="2015-06" db="UniProtKB">
        <authorList>
            <consortium name="EnsemblPlants"/>
        </authorList>
    </citation>
    <scope>IDENTIFICATION</scope>
</reference>
<dbReference type="eggNOG" id="KOG1488">
    <property type="taxonomic scope" value="Eukaryota"/>
</dbReference>
<evidence type="ECO:0000313" key="6">
    <source>
        <dbReference type="EnsemblPlants" id="ORUFI04G06940.1"/>
    </source>
</evidence>
<evidence type="ECO:0000259" key="5">
    <source>
        <dbReference type="PROSITE" id="PS50303"/>
    </source>
</evidence>
<proteinExistence type="predicted"/>
<feature type="region of interest" description="Disordered" evidence="4">
    <location>
        <begin position="1"/>
        <end position="40"/>
    </location>
</feature>
<dbReference type="PROSITE" id="PS50302">
    <property type="entry name" value="PUM"/>
    <property type="match status" value="3"/>
</dbReference>
<evidence type="ECO:0000256" key="1">
    <source>
        <dbReference type="ARBA" id="ARBA00022737"/>
    </source>
</evidence>
<evidence type="ECO:0000256" key="2">
    <source>
        <dbReference type="ARBA" id="ARBA00022845"/>
    </source>
</evidence>
<feature type="repeat" description="Pumilio" evidence="3">
    <location>
        <begin position="373"/>
        <end position="408"/>
    </location>
</feature>
<dbReference type="InterPro" id="IPR001313">
    <property type="entry name" value="Pumilio_RNA-bd_rpt"/>
</dbReference>
<dbReference type="EnsemblPlants" id="ORUFI04G06940.1">
    <property type="protein sequence ID" value="ORUFI04G06940.1"/>
    <property type="gene ID" value="ORUFI04G06940"/>
</dbReference>
<reference evidence="7" key="1">
    <citation type="submission" date="2013-06" db="EMBL/GenBank/DDBJ databases">
        <authorList>
            <person name="Zhao Q."/>
        </authorList>
    </citation>
    <scope>NUCLEOTIDE SEQUENCE</scope>
    <source>
        <strain evidence="7">cv. W1943</strain>
    </source>
</reference>
<organism evidence="6 7">
    <name type="scientific">Oryza rufipogon</name>
    <name type="common">Brownbeard rice</name>
    <name type="synonym">Asian wild rice</name>
    <dbReference type="NCBI Taxonomy" id="4529"/>
    <lineage>
        <taxon>Eukaryota</taxon>
        <taxon>Viridiplantae</taxon>
        <taxon>Streptophyta</taxon>
        <taxon>Embryophyta</taxon>
        <taxon>Tracheophyta</taxon>
        <taxon>Spermatophyta</taxon>
        <taxon>Magnoliopsida</taxon>
        <taxon>Liliopsida</taxon>
        <taxon>Poales</taxon>
        <taxon>Poaceae</taxon>
        <taxon>BOP clade</taxon>
        <taxon>Oryzoideae</taxon>
        <taxon>Oryzeae</taxon>
        <taxon>Oryzinae</taxon>
        <taxon>Oryza</taxon>
    </lineage>
</organism>
<keyword evidence="1" id="KW-0677">Repeat</keyword>
<dbReference type="HOGENOM" id="CLU_051427_0_0_1"/>
<keyword evidence="7" id="KW-1185">Reference proteome</keyword>
<protein>
    <recommendedName>
        <fullName evidence="5">PUM-HD domain-containing protein</fullName>
    </recommendedName>
</protein>
<dbReference type="Gene3D" id="1.25.10.10">
    <property type="entry name" value="Leucine-rich Repeat Variant"/>
    <property type="match status" value="1"/>
</dbReference>
<dbReference type="GO" id="GO:0003729">
    <property type="term" value="F:mRNA binding"/>
    <property type="evidence" value="ECO:0007669"/>
    <property type="project" value="TreeGrafter"/>
</dbReference>
<dbReference type="PANTHER" id="PTHR12537">
    <property type="entry name" value="RNA BINDING PROTEIN PUMILIO-RELATED"/>
    <property type="match status" value="1"/>
</dbReference>
<name>A0A0E0P6N9_ORYRU</name>
<dbReference type="GO" id="GO:0006417">
    <property type="term" value="P:regulation of translation"/>
    <property type="evidence" value="ECO:0007669"/>
    <property type="project" value="UniProtKB-KW"/>
</dbReference>
<evidence type="ECO:0000256" key="3">
    <source>
        <dbReference type="PROSITE-ProRule" id="PRU00317"/>
    </source>
</evidence>
<feature type="repeat" description="Pumilio" evidence="3">
    <location>
        <begin position="337"/>
        <end position="372"/>
    </location>
</feature>
<dbReference type="Proteomes" id="UP000008022">
    <property type="component" value="Unassembled WGS sequence"/>
</dbReference>
<dbReference type="OMA" id="QHEGYNS"/>
<dbReference type="Pfam" id="PF00806">
    <property type="entry name" value="PUF"/>
    <property type="match status" value="4"/>
</dbReference>
<dbReference type="PANTHER" id="PTHR12537:SF187">
    <property type="entry name" value="OS04G0276200 PROTEIN"/>
    <property type="match status" value="1"/>
</dbReference>